<dbReference type="Gene3D" id="3.30.230.70">
    <property type="entry name" value="GHMP Kinase, N-terminal domain"/>
    <property type="match status" value="1"/>
</dbReference>
<dbReference type="GO" id="GO:0006364">
    <property type="term" value="P:rRNA processing"/>
    <property type="evidence" value="ECO:0007669"/>
    <property type="project" value="UniProtKB-KW"/>
</dbReference>
<dbReference type="GO" id="GO:0016075">
    <property type="term" value="P:rRNA catabolic process"/>
    <property type="evidence" value="ECO:0007669"/>
    <property type="project" value="TreeGrafter"/>
</dbReference>
<keyword evidence="9" id="KW-1185">Reference proteome</keyword>
<feature type="domain" description="Exoribonuclease phosphorolytic" evidence="7">
    <location>
        <begin position="9"/>
        <end position="123"/>
    </location>
</feature>
<dbReference type="GO" id="GO:0071028">
    <property type="term" value="P:nuclear mRNA surveillance"/>
    <property type="evidence" value="ECO:0007669"/>
    <property type="project" value="TreeGrafter"/>
</dbReference>
<evidence type="ECO:0000313" key="9">
    <source>
        <dbReference type="Proteomes" id="UP000799302"/>
    </source>
</evidence>
<gene>
    <name evidence="8" type="ORF">BT63DRAFT_324590</name>
</gene>
<comment type="subcellular location">
    <subcellularLocation>
        <location evidence="1">Nucleus</location>
    </subcellularLocation>
</comment>
<dbReference type="InterPro" id="IPR050080">
    <property type="entry name" value="RNase_PH"/>
</dbReference>
<keyword evidence="5" id="KW-0539">Nucleus</keyword>
<dbReference type="GO" id="GO:0000177">
    <property type="term" value="C:cytoplasmic exosome (RNase complex)"/>
    <property type="evidence" value="ECO:0007669"/>
    <property type="project" value="TreeGrafter"/>
</dbReference>
<evidence type="ECO:0000256" key="4">
    <source>
        <dbReference type="ARBA" id="ARBA00022835"/>
    </source>
</evidence>
<evidence type="ECO:0000313" key="8">
    <source>
        <dbReference type="EMBL" id="KAF2666939.1"/>
    </source>
</evidence>
<feature type="compositionally biased region" description="Acidic residues" evidence="6">
    <location>
        <begin position="197"/>
        <end position="208"/>
    </location>
</feature>
<name>A0A6A6U3S0_9PEZI</name>
<protein>
    <recommendedName>
        <fullName evidence="7">Exoribonuclease phosphorolytic domain-containing protein</fullName>
    </recommendedName>
</protein>
<dbReference type="InterPro" id="IPR001247">
    <property type="entry name" value="ExoRNase_PH_dom1"/>
</dbReference>
<proteinExistence type="inferred from homology"/>
<dbReference type="GO" id="GO:0000176">
    <property type="term" value="C:nuclear exosome (RNase complex)"/>
    <property type="evidence" value="ECO:0007669"/>
    <property type="project" value="TreeGrafter"/>
</dbReference>
<dbReference type="Proteomes" id="UP000799302">
    <property type="component" value="Unassembled WGS sequence"/>
</dbReference>
<evidence type="ECO:0000259" key="7">
    <source>
        <dbReference type="Pfam" id="PF01138"/>
    </source>
</evidence>
<reference evidence="8" key="1">
    <citation type="journal article" date="2020" name="Stud. Mycol.">
        <title>101 Dothideomycetes genomes: a test case for predicting lifestyles and emergence of pathogens.</title>
        <authorList>
            <person name="Haridas S."/>
            <person name="Albert R."/>
            <person name="Binder M."/>
            <person name="Bloem J."/>
            <person name="Labutti K."/>
            <person name="Salamov A."/>
            <person name="Andreopoulos B."/>
            <person name="Baker S."/>
            <person name="Barry K."/>
            <person name="Bills G."/>
            <person name="Bluhm B."/>
            <person name="Cannon C."/>
            <person name="Castanera R."/>
            <person name="Culley D."/>
            <person name="Daum C."/>
            <person name="Ezra D."/>
            <person name="Gonzalez J."/>
            <person name="Henrissat B."/>
            <person name="Kuo A."/>
            <person name="Liang C."/>
            <person name="Lipzen A."/>
            <person name="Lutzoni F."/>
            <person name="Magnuson J."/>
            <person name="Mondo S."/>
            <person name="Nolan M."/>
            <person name="Ohm R."/>
            <person name="Pangilinan J."/>
            <person name="Park H.-J."/>
            <person name="Ramirez L."/>
            <person name="Alfaro M."/>
            <person name="Sun H."/>
            <person name="Tritt A."/>
            <person name="Yoshinaga Y."/>
            <person name="Zwiers L.-H."/>
            <person name="Turgeon B."/>
            <person name="Goodwin S."/>
            <person name="Spatafora J."/>
            <person name="Crous P."/>
            <person name="Grigoriev I."/>
        </authorList>
    </citation>
    <scope>NUCLEOTIDE SEQUENCE</scope>
    <source>
        <strain evidence="8">CBS 115976</strain>
    </source>
</reference>
<feature type="region of interest" description="Disordered" evidence="6">
    <location>
        <begin position="197"/>
        <end position="219"/>
    </location>
</feature>
<comment type="similarity">
    <text evidence="2">Belongs to the RNase PH family.</text>
</comment>
<organism evidence="8 9">
    <name type="scientific">Microthyrium microscopicum</name>
    <dbReference type="NCBI Taxonomy" id="703497"/>
    <lineage>
        <taxon>Eukaryota</taxon>
        <taxon>Fungi</taxon>
        <taxon>Dikarya</taxon>
        <taxon>Ascomycota</taxon>
        <taxon>Pezizomycotina</taxon>
        <taxon>Dothideomycetes</taxon>
        <taxon>Dothideomycetes incertae sedis</taxon>
        <taxon>Microthyriales</taxon>
        <taxon>Microthyriaceae</taxon>
        <taxon>Microthyrium</taxon>
    </lineage>
</organism>
<evidence type="ECO:0000256" key="5">
    <source>
        <dbReference type="ARBA" id="ARBA00023242"/>
    </source>
</evidence>
<keyword evidence="3" id="KW-0698">rRNA processing</keyword>
<dbReference type="Pfam" id="PF01138">
    <property type="entry name" value="RNase_PH"/>
    <property type="match status" value="1"/>
</dbReference>
<evidence type="ECO:0000256" key="2">
    <source>
        <dbReference type="ARBA" id="ARBA00006678"/>
    </source>
</evidence>
<dbReference type="GO" id="GO:0034475">
    <property type="term" value="P:U4 snRNA 3'-end processing"/>
    <property type="evidence" value="ECO:0007669"/>
    <property type="project" value="TreeGrafter"/>
</dbReference>
<evidence type="ECO:0000256" key="3">
    <source>
        <dbReference type="ARBA" id="ARBA00022552"/>
    </source>
</evidence>
<dbReference type="PANTHER" id="PTHR11953:SF1">
    <property type="entry name" value="EXOSOME COMPLEX COMPONENT RRP46"/>
    <property type="match status" value="1"/>
</dbReference>
<dbReference type="OrthoDB" id="27298at2759"/>
<dbReference type="PANTHER" id="PTHR11953">
    <property type="entry name" value="EXOSOME COMPLEX COMPONENT"/>
    <property type="match status" value="1"/>
</dbReference>
<evidence type="ECO:0000256" key="6">
    <source>
        <dbReference type="SAM" id="MobiDB-lite"/>
    </source>
</evidence>
<keyword evidence="4" id="KW-0271">Exosome</keyword>
<dbReference type="InterPro" id="IPR027408">
    <property type="entry name" value="PNPase/RNase_PH_dom_sf"/>
</dbReference>
<dbReference type="EMBL" id="MU004238">
    <property type="protein sequence ID" value="KAF2666939.1"/>
    <property type="molecule type" value="Genomic_DNA"/>
</dbReference>
<dbReference type="InterPro" id="IPR020568">
    <property type="entry name" value="Ribosomal_Su5_D2-typ_SF"/>
</dbReference>
<dbReference type="GO" id="GO:0003723">
    <property type="term" value="F:RNA binding"/>
    <property type="evidence" value="ECO:0007669"/>
    <property type="project" value="TreeGrafter"/>
</dbReference>
<dbReference type="GO" id="GO:0071051">
    <property type="term" value="P:poly(A)-dependent snoRNA 3'-end processing"/>
    <property type="evidence" value="ECO:0007669"/>
    <property type="project" value="TreeGrafter"/>
</dbReference>
<dbReference type="GO" id="GO:0005730">
    <property type="term" value="C:nucleolus"/>
    <property type="evidence" value="ECO:0007669"/>
    <property type="project" value="TreeGrafter"/>
</dbReference>
<sequence length="232" mass="24875">MTTTILHPLSSPDGSATHTAHGHTITAAVNGPLEVPRRDELPEEATVELHIRPATGISTIRERSLELLLEPTIRRLIRTETYPRTLIQLTLQILRSESSSTNTLTQVPALLGAAMLALLDGGVALRTTVVPALAVTARGQGAVLVDDVTEYEGEWDGTHVFGITGEGKVILAKSEGSFGVEEWKDACAVAVQGIMEGEEEDSDEEMYGDGDGGKQETGREWLMGVMAEKESS</sequence>
<evidence type="ECO:0000256" key="1">
    <source>
        <dbReference type="ARBA" id="ARBA00004123"/>
    </source>
</evidence>
<dbReference type="AlphaFoldDB" id="A0A6A6U3S0"/>
<dbReference type="SUPFAM" id="SSF54211">
    <property type="entry name" value="Ribosomal protein S5 domain 2-like"/>
    <property type="match status" value="1"/>
</dbReference>
<accession>A0A6A6U3S0</accession>